<dbReference type="Gene3D" id="2.60.40.760">
    <property type="entry name" value="Expansin, cellulose-binding-like domain"/>
    <property type="match status" value="1"/>
</dbReference>
<dbReference type="CDD" id="cd22271">
    <property type="entry name" value="DPBB_EXP_N-like"/>
    <property type="match status" value="1"/>
</dbReference>
<sequence length="236" mass="24981">MHITIATAAASLAAFFLSPTAASPLPAPDLAPRQDYGDNVPGAATFYGGNVQGGTCSFSGYVLPPGIRGTALSSANWESAANCGACVNVRGPNGETIKAMIVDQCPSCAKNQLDLFQRAFTQLADESAGRVGIDWEFVPCGVPGPIKLKNKEGTSRYWFSMQVLNSNFAIKKLQVSTNGGKTWKKTKRAQYNYFERSSGFGTDVVDVKVTSISGKSIVVRNVKVGGSSAQEAHANF</sequence>
<feature type="signal peptide" evidence="2">
    <location>
        <begin position="1"/>
        <end position="22"/>
    </location>
</feature>
<dbReference type="InterPro" id="IPR036908">
    <property type="entry name" value="RlpA-like_sf"/>
</dbReference>
<dbReference type="Gene3D" id="2.40.40.10">
    <property type="entry name" value="RlpA-like domain"/>
    <property type="match status" value="1"/>
</dbReference>
<feature type="domain" description="Expansin-like EG45" evidence="3">
    <location>
        <begin position="53"/>
        <end position="145"/>
    </location>
</feature>
<organism evidence="4 5">
    <name type="scientific">Botryosphaeria dothidea</name>
    <dbReference type="NCBI Taxonomy" id="55169"/>
    <lineage>
        <taxon>Eukaryota</taxon>
        <taxon>Fungi</taxon>
        <taxon>Dikarya</taxon>
        <taxon>Ascomycota</taxon>
        <taxon>Pezizomycotina</taxon>
        <taxon>Dothideomycetes</taxon>
        <taxon>Dothideomycetes incertae sedis</taxon>
        <taxon>Botryosphaeriales</taxon>
        <taxon>Botryosphaeriaceae</taxon>
        <taxon>Botryosphaeria</taxon>
    </lineage>
</organism>
<accession>A0A8H4J030</accession>
<dbReference type="PANTHER" id="PTHR31836">
    <property type="match status" value="1"/>
</dbReference>
<evidence type="ECO:0000313" key="4">
    <source>
        <dbReference type="EMBL" id="KAF4309698.1"/>
    </source>
</evidence>
<dbReference type="SUPFAM" id="SSF49590">
    <property type="entry name" value="PHL pollen allergen"/>
    <property type="match status" value="1"/>
</dbReference>
<reference evidence="4" key="1">
    <citation type="submission" date="2020-04" db="EMBL/GenBank/DDBJ databases">
        <title>Genome Assembly and Annotation of Botryosphaeria dothidea sdau 11-99, a Latent Pathogen of Apple Fruit Ring Rot in China.</title>
        <authorList>
            <person name="Yu C."/>
            <person name="Diao Y."/>
            <person name="Lu Q."/>
            <person name="Zhao J."/>
            <person name="Cui S."/>
            <person name="Peng C."/>
            <person name="He B."/>
            <person name="Liu H."/>
        </authorList>
    </citation>
    <scope>NUCLEOTIDE SEQUENCE [LARGE SCALE GENOMIC DNA]</scope>
    <source>
        <strain evidence="4">Sdau11-99</strain>
    </source>
</reference>
<dbReference type="NCBIfam" id="NF041144">
    <property type="entry name" value="expansin_EXLX1"/>
    <property type="match status" value="1"/>
</dbReference>
<dbReference type="Proteomes" id="UP000572817">
    <property type="component" value="Unassembled WGS sequence"/>
</dbReference>
<name>A0A8H4J030_9PEZI</name>
<keyword evidence="1 2" id="KW-0732">Signal</keyword>
<dbReference type="EMBL" id="WWBZ02000016">
    <property type="protein sequence ID" value="KAF4309698.1"/>
    <property type="molecule type" value="Genomic_DNA"/>
</dbReference>
<dbReference type="InterPro" id="IPR007112">
    <property type="entry name" value="Expansin/allergen_DPBB_dom"/>
</dbReference>
<proteinExistence type="predicted"/>
<evidence type="ECO:0000256" key="2">
    <source>
        <dbReference type="SAM" id="SignalP"/>
    </source>
</evidence>
<dbReference type="PANTHER" id="PTHR31836:SF21">
    <property type="entry name" value="EXPANSIN-LIKE PROTEIN 7"/>
    <property type="match status" value="1"/>
</dbReference>
<dbReference type="SUPFAM" id="SSF50685">
    <property type="entry name" value="Barwin-like endoglucanases"/>
    <property type="match status" value="1"/>
</dbReference>
<evidence type="ECO:0000313" key="5">
    <source>
        <dbReference type="Proteomes" id="UP000572817"/>
    </source>
</evidence>
<evidence type="ECO:0000259" key="3">
    <source>
        <dbReference type="PROSITE" id="PS50842"/>
    </source>
</evidence>
<dbReference type="AlphaFoldDB" id="A0A8H4J030"/>
<dbReference type="InterPro" id="IPR051477">
    <property type="entry name" value="Expansin_CellWall"/>
</dbReference>
<keyword evidence="5" id="KW-1185">Reference proteome</keyword>
<dbReference type="InterPro" id="IPR049818">
    <property type="entry name" value="Expansin_EXLX1-like"/>
</dbReference>
<gene>
    <name evidence="4" type="ORF">GTA08_BOTSDO03269</name>
</gene>
<comment type="caution">
    <text evidence="4">The sequence shown here is derived from an EMBL/GenBank/DDBJ whole genome shotgun (WGS) entry which is preliminary data.</text>
</comment>
<evidence type="ECO:0000256" key="1">
    <source>
        <dbReference type="ARBA" id="ARBA00022729"/>
    </source>
</evidence>
<dbReference type="InterPro" id="IPR036749">
    <property type="entry name" value="Expansin_CBD_sf"/>
</dbReference>
<protein>
    <submittedName>
        <fullName evidence="4">Extracellular cellulase allergen asp f7-protein</fullName>
    </submittedName>
</protein>
<dbReference type="PROSITE" id="PS50842">
    <property type="entry name" value="EXPANSIN_EG45"/>
    <property type="match status" value="1"/>
</dbReference>
<feature type="chain" id="PRO_5034179119" evidence="2">
    <location>
        <begin position="23"/>
        <end position="236"/>
    </location>
</feature>
<dbReference type="OrthoDB" id="406505at2759"/>